<gene>
    <name evidence="1" type="ORF">LHA_2614</name>
</gene>
<dbReference type="EMBL" id="LN681225">
    <property type="protein sequence ID" value="CEK11618.1"/>
    <property type="molecule type" value="Genomic_DNA"/>
</dbReference>
<protein>
    <submittedName>
        <fullName evidence="1">Uncharacterized protein</fullName>
    </submittedName>
</protein>
<organism evidence="1 2">
    <name type="scientific">Legionella hackeliae</name>
    <dbReference type="NCBI Taxonomy" id="449"/>
    <lineage>
        <taxon>Bacteria</taxon>
        <taxon>Pseudomonadati</taxon>
        <taxon>Pseudomonadota</taxon>
        <taxon>Gammaproteobacteria</taxon>
        <taxon>Legionellales</taxon>
        <taxon>Legionellaceae</taxon>
        <taxon>Legionella</taxon>
    </lineage>
</organism>
<reference evidence="2" key="1">
    <citation type="submission" date="2014-09" db="EMBL/GenBank/DDBJ databases">
        <authorList>
            <person name="Gomez-Valero L."/>
        </authorList>
    </citation>
    <scope>NUCLEOTIDE SEQUENCE [LARGE SCALE GENOMIC DNA]</scope>
    <source>
        <strain evidence="2">ATCC35250</strain>
    </source>
</reference>
<name>A0A0A8USE4_LEGHA</name>
<dbReference type="HOGENOM" id="CLU_2666604_0_0_6"/>
<evidence type="ECO:0000313" key="1">
    <source>
        <dbReference type="EMBL" id="CEK11618.1"/>
    </source>
</evidence>
<accession>A0A0A8USE4</accession>
<keyword evidence="2" id="KW-1185">Reference proteome</keyword>
<dbReference type="Proteomes" id="UP000032803">
    <property type="component" value="Chromosome I"/>
</dbReference>
<dbReference type="KEGG" id="lha:LHA_2614"/>
<dbReference type="AlphaFoldDB" id="A0A0A8USE4"/>
<dbReference type="STRING" id="449.LHA_2614"/>
<proteinExistence type="predicted"/>
<sequence>MDYTYSGLELTFNVIDLFIYKFWNRSLIDETTSFSETPIYLLEHCLDYNINFKMRKGQIDKDEYIFPRITEQDYY</sequence>
<evidence type="ECO:0000313" key="2">
    <source>
        <dbReference type="Proteomes" id="UP000032803"/>
    </source>
</evidence>